<dbReference type="Proteomes" id="UP001596270">
    <property type="component" value="Unassembled WGS sequence"/>
</dbReference>
<accession>A0ABW1TTZ8</accession>
<gene>
    <name evidence="3" type="ORF">ACFQND_04085</name>
</gene>
<evidence type="ECO:0000256" key="2">
    <source>
        <dbReference type="SAM" id="SignalP"/>
    </source>
</evidence>
<keyword evidence="2" id="KW-0732">Signal</keyword>
<proteinExistence type="predicted"/>
<reference evidence="4" key="1">
    <citation type="journal article" date="2019" name="Int. J. Syst. Evol. Microbiol.">
        <title>The Global Catalogue of Microorganisms (GCM) 10K type strain sequencing project: providing services to taxonomists for standard genome sequencing and annotation.</title>
        <authorList>
            <consortium name="The Broad Institute Genomics Platform"/>
            <consortium name="The Broad Institute Genome Sequencing Center for Infectious Disease"/>
            <person name="Wu L."/>
            <person name="Ma J."/>
        </authorList>
    </citation>
    <scope>NUCLEOTIDE SEQUENCE [LARGE SCALE GENOMIC DNA]</scope>
    <source>
        <strain evidence="4">CCUG 39402</strain>
    </source>
</reference>
<dbReference type="RefSeq" id="WP_371438869.1">
    <property type="nucleotide sequence ID" value="NZ_JBHSRS010000012.1"/>
</dbReference>
<feature type="signal peptide" evidence="2">
    <location>
        <begin position="1"/>
        <end position="25"/>
    </location>
</feature>
<name>A0ABW1TTZ8_9BURK</name>
<sequence length="196" mass="20456">MRRTYAVMATAGLLTGAAMPHLVFGADTVPSTQAAAGTAGSVAYSDLRFADFFKRPIGPRGLEASALLTAMNGRPVRMVGYMAHQDGDTAVPGIFVLSPLPVTLGDEDESFADDLPASVLYVHIPPGAPANAGKVAYIPGLLSVRGMLEIGAQPEADGRISFVRLRLDGEPVRIEAPQAGRPFHAQAAQAPLPTSH</sequence>
<comment type="caution">
    <text evidence="3">The sequence shown here is derived from an EMBL/GenBank/DDBJ whole genome shotgun (WGS) entry which is preliminary data.</text>
</comment>
<evidence type="ECO:0000313" key="4">
    <source>
        <dbReference type="Proteomes" id="UP001596270"/>
    </source>
</evidence>
<evidence type="ECO:0008006" key="5">
    <source>
        <dbReference type="Google" id="ProtNLM"/>
    </source>
</evidence>
<evidence type="ECO:0000313" key="3">
    <source>
        <dbReference type="EMBL" id="MFC6280408.1"/>
    </source>
</evidence>
<organism evidence="3 4">
    <name type="scientific">Polaromonas aquatica</name>
    <dbReference type="NCBI Taxonomy" id="332657"/>
    <lineage>
        <taxon>Bacteria</taxon>
        <taxon>Pseudomonadati</taxon>
        <taxon>Pseudomonadota</taxon>
        <taxon>Betaproteobacteria</taxon>
        <taxon>Burkholderiales</taxon>
        <taxon>Comamonadaceae</taxon>
        <taxon>Polaromonas</taxon>
    </lineage>
</organism>
<feature type="chain" id="PRO_5047147136" description="Copper chaperone PCu(A)C" evidence="2">
    <location>
        <begin position="26"/>
        <end position="196"/>
    </location>
</feature>
<protein>
    <recommendedName>
        <fullName evidence="5">Copper chaperone PCu(A)C</fullName>
    </recommendedName>
</protein>
<keyword evidence="4" id="KW-1185">Reference proteome</keyword>
<dbReference type="EMBL" id="JBHSRS010000012">
    <property type="protein sequence ID" value="MFC6280408.1"/>
    <property type="molecule type" value="Genomic_DNA"/>
</dbReference>
<feature type="region of interest" description="Disordered" evidence="1">
    <location>
        <begin position="175"/>
        <end position="196"/>
    </location>
</feature>
<evidence type="ECO:0000256" key="1">
    <source>
        <dbReference type="SAM" id="MobiDB-lite"/>
    </source>
</evidence>